<proteinExistence type="predicted"/>
<reference evidence="1 2" key="1">
    <citation type="submission" date="2018-11" db="EMBL/GenBank/DDBJ databases">
        <title>Genomes From Bacteria Associated with the Canine Oral Cavity: a Test Case for Automated Genome-Based Taxonomic Assignment.</title>
        <authorList>
            <person name="Coil D.A."/>
            <person name="Jospin G."/>
            <person name="Darling A.E."/>
            <person name="Wallis C."/>
            <person name="Davis I.J."/>
            <person name="Harris S."/>
            <person name="Eisen J.A."/>
            <person name="Holcombe L.J."/>
            <person name="O'Flynn C."/>
        </authorList>
    </citation>
    <scope>NUCLEOTIDE SEQUENCE [LARGE SCALE GENOMIC DNA]</scope>
    <source>
        <strain evidence="1 2">OH953</strain>
    </source>
</reference>
<evidence type="ECO:0000313" key="2">
    <source>
        <dbReference type="Proteomes" id="UP000277597"/>
    </source>
</evidence>
<dbReference type="EMBL" id="RQZI01000005">
    <property type="protein sequence ID" value="RRC92266.1"/>
    <property type="molecule type" value="Genomic_DNA"/>
</dbReference>
<dbReference type="AlphaFoldDB" id="A0A3P1S5G4"/>
<gene>
    <name evidence="1" type="ORF">EII39_05885</name>
</gene>
<dbReference type="Proteomes" id="UP000277597">
    <property type="component" value="Unassembled WGS sequence"/>
</dbReference>
<accession>A0A3P1S5G4</accession>
<organism evidence="1 2">
    <name type="scientific">Streptococcus sanguinis</name>
    <dbReference type="NCBI Taxonomy" id="1305"/>
    <lineage>
        <taxon>Bacteria</taxon>
        <taxon>Bacillati</taxon>
        <taxon>Bacillota</taxon>
        <taxon>Bacilli</taxon>
        <taxon>Lactobacillales</taxon>
        <taxon>Streptococcaceae</taxon>
        <taxon>Streptococcus</taxon>
    </lineage>
</organism>
<protein>
    <submittedName>
        <fullName evidence="1">Uncharacterized protein</fullName>
    </submittedName>
</protein>
<evidence type="ECO:0000313" key="1">
    <source>
        <dbReference type="EMBL" id="RRC92266.1"/>
    </source>
</evidence>
<dbReference type="RefSeq" id="WP_002910237.1">
    <property type="nucleotide sequence ID" value="NZ_CAXTGR010000002.1"/>
</dbReference>
<name>A0A3P1S5G4_STRSA</name>
<comment type="caution">
    <text evidence="1">The sequence shown here is derived from an EMBL/GenBank/DDBJ whole genome shotgun (WGS) entry which is preliminary data.</text>
</comment>
<sequence length="70" mass="8093">MANNAEYNDKQNVAAALVEYRELEFGRNYSIAGKNGYIGNLSQVYDNVNSHEEQFFIFNESFMIPLSYSR</sequence>